<evidence type="ECO:0000313" key="1">
    <source>
        <dbReference type="EMBL" id="MEQ2188267.1"/>
    </source>
</evidence>
<dbReference type="EMBL" id="JAHRIO010090845">
    <property type="protein sequence ID" value="MEQ2188267.1"/>
    <property type="molecule type" value="Genomic_DNA"/>
</dbReference>
<dbReference type="Proteomes" id="UP001476798">
    <property type="component" value="Unassembled WGS sequence"/>
</dbReference>
<keyword evidence="2" id="KW-1185">Reference proteome</keyword>
<accession>A0ABV0PXM6</accession>
<organism evidence="1 2">
    <name type="scientific">Goodea atripinnis</name>
    <dbReference type="NCBI Taxonomy" id="208336"/>
    <lineage>
        <taxon>Eukaryota</taxon>
        <taxon>Metazoa</taxon>
        <taxon>Chordata</taxon>
        <taxon>Craniata</taxon>
        <taxon>Vertebrata</taxon>
        <taxon>Euteleostomi</taxon>
        <taxon>Actinopterygii</taxon>
        <taxon>Neopterygii</taxon>
        <taxon>Teleostei</taxon>
        <taxon>Neoteleostei</taxon>
        <taxon>Acanthomorphata</taxon>
        <taxon>Ovalentaria</taxon>
        <taxon>Atherinomorphae</taxon>
        <taxon>Cyprinodontiformes</taxon>
        <taxon>Goodeidae</taxon>
        <taxon>Goodea</taxon>
    </lineage>
</organism>
<proteinExistence type="predicted"/>
<protein>
    <submittedName>
        <fullName evidence="1">Uncharacterized protein</fullName>
    </submittedName>
</protein>
<gene>
    <name evidence="1" type="ORF">GOODEAATRI_013272</name>
</gene>
<reference evidence="1 2" key="1">
    <citation type="submission" date="2021-06" db="EMBL/GenBank/DDBJ databases">
        <authorList>
            <person name="Palmer J.M."/>
        </authorList>
    </citation>
    <scope>NUCLEOTIDE SEQUENCE [LARGE SCALE GENOMIC DNA]</scope>
    <source>
        <strain evidence="1 2">GA_2019</strain>
        <tissue evidence="1">Muscle</tissue>
    </source>
</reference>
<evidence type="ECO:0000313" key="2">
    <source>
        <dbReference type="Proteomes" id="UP001476798"/>
    </source>
</evidence>
<comment type="caution">
    <text evidence="1">The sequence shown here is derived from an EMBL/GenBank/DDBJ whole genome shotgun (WGS) entry which is preliminary data.</text>
</comment>
<sequence length="98" mass="10788">MRRRCGAQALGESFSPNTLQRKRQRTFLFVHPLSGLVPVHGAPQGSLPALEDGDVFLTWPGSAPLSSTFRQEHLISVLQLLQLFTGCPEPYSDSPKLT</sequence>
<name>A0ABV0PXM6_9TELE</name>